<dbReference type="InterPro" id="IPR002885">
    <property type="entry name" value="PPR_rpt"/>
</dbReference>
<evidence type="ECO:0000313" key="3">
    <source>
        <dbReference type="EMBL" id="KAH6824635.1"/>
    </source>
</evidence>
<protein>
    <recommendedName>
        <fullName evidence="5">Pentatricopeptide repeat-containing protein</fullName>
    </recommendedName>
</protein>
<dbReference type="PANTHER" id="PTHR47926:SF491">
    <property type="entry name" value="(WILD MALAYSIAN BANANA) HYPOTHETICAL PROTEIN"/>
    <property type="match status" value="1"/>
</dbReference>
<feature type="repeat" description="PPR" evidence="2">
    <location>
        <begin position="256"/>
        <end position="286"/>
    </location>
</feature>
<evidence type="ECO:0000256" key="2">
    <source>
        <dbReference type="PROSITE-ProRule" id="PRU00708"/>
    </source>
</evidence>
<dbReference type="AlphaFoldDB" id="A0AAD4P3I6"/>
<feature type="repeat" description="PPR" evidence="2">
    <location>
        <begin position="287"/>
        <end position="321"/>
    </location>
</feature>
<feature type="repeat" description="PPR" evidence="2">
    <location>
        <begin position="184"/>
        <end position="218"/>
    </location>
</feature>
<dbReference type="InterPro" id="IPR011990">
    <property type="entry name" value="TPR-like_helical_dom_sf"/>
</dbReference>
<dbReference type="GO" id="GO:0003723">
    <property type="term" value="F:RNA binding"/>
    <property type="evidence" value="ECO:0007669"/>
    <property type="project" value="InterPro"/>
</dbReference>
<dbReference type="NCBIfam" id="TIGR00756">
    <property type="entry name" value="PPR"/>
    <property type="match status" value="3"/>
</dbReference>
<dbReference type="Proteomes" id="UP001190926">
    <property type="component" value="Unassembled WGS sequence"/>
</dbReference>
<organism evidence="3 4">
    <name type="scientific">Perilla frutescens var. hirtella</name>
    <name type="common">Perilla citriodora</name>
    <name type="synonym">Perilla setoyensis</name>
    <dbReference type="NCBI Taxonomy" id="608512"/>
    <lineage>
        <taxon>Eukaryota</taxon>
        <taxon>Viridiplantae</taxon>
        <taxon>Streptophyta</taxon>
        <taxon>Embryophyta</taxon>
        <taxon>Tracheophyta</taxon>
        <taxon>Spermatophyta</taxon>
        <taxon>Magnoliopsida</taxon>
        <taxon>eudicotyledons</taxon>
        <taxon>Gunneridae</taxon>
        <taxon>Pentapetalae</taxon>
        <taxon>asterids</taxon>
        <taxon>lamiids</taxon>
        <taxon>Lamiales</taxon>
        <taxon>Lamiaceae</taxon>
        <taxon>Nepetoideae</taxon>
        <taxon>Elsholtzieae</taxon>
        <taxon>Perilla</taxon>
    </lineage>
</organism>
<dbReference type="Pfam" id="PF01535">
    <property type="entry name" value="PPR"/>
    <property type="match status" value="5"/>
</dbReference>
<dbReference type="FunFam" id="1.25.40.10:FF:000242">
    <property type="entry name" value="Pentatricopeptide repeat-containing protein"/>
    <property type="match status" value="1"/>
</dbReference>
<sequence>MQKHKSISRILCSSFRHFSYLNHNAAGFSAFDDYSNEVTSQQRILADPKSIDNLLSKCLNLKQLGQVFAHIIQTRFLELYPLSSHYNSISQIYSRLDSPREALCVYAAMHHAGISPDDSTFPIVLEAAIQYSDVVISRQVHGVAIKHGLDKDMDCEIGLISVYLKEGEIYEMAQKEFLSSPEKMLASWNAVIAGLLDGGRAMEAVQMFAGMMRNGVCPDDETMVCVASACGDLGDYRLALQLHDCVVRAKRLGRLDIGMMNSLIDMYGKCGRMGLAYKVFCEIEEKNECSWASMIAGYAANRQVDDALECFGCMRKEDIAPKHDTFVGVLTACVHGGVVQEGKYYFNMMKNDYGIKPMLPHYGCMVDLLGRAGLLEEAWLMVEKMPMKADAVILDCLMGACEKYGNVKLGEWVAKQMTELELEPENDDEFLDTYFSNFDDILSL</sequence>
<dbReference type="PROSITE" id="PS51375">
    <property type="entry name" value="PPR"/>
    <property type="match status" value="3"/>
</dbReference>
<keyword evidence="1" id="KW-0677">Repeat</keyword>
<evidence type="ECO:0008006" key="5">
    <source>
        <dbReference type="Google" id="ProtNLM"/>
    </source>
</evidence>
<proteinExistence type="predicted"/>
<dbReference type="InterPro" id="IPR046960">
    <property type="entry name" value="PPR_At4g14850-like_plant"/>
</dbReference>
<gene>
    <name evidence="3" type="ORF">C2S53_013995</name>
</gene>
<name>A0AAD4P3I6_PERFH</name>
<evidence type="ECO:0000313" key="4">
    <source>
        <dbReference type="Proteomes" id="UP001190926"/>
    </source>
</evidence>
<comment type="caution">
    <text evidence="3">The sequence shown here is derived from an EMBL/GenBank/DDBJ whole genome shotgun (WGS) entry which is preliminary data.</text>
</comment>
<evidence type="ECO:0000256" key="1">
    <source>
        <dbReference type="ARBA" id="ARBA00022737"/>
    </source>
</evidence>
<dbReference type="GO" id="GO:0009451">
    <property type="term" value="P:RNA modification"/>
    <property type="evidence" value="ECO:0007669"/>
    <property type="project" value="InterPro"/>
</dbReference>
<accession>A0AAD4P3I6</accession>
<dbReference type="PANTHER" id="PTHR47926">
    <property type="entry name" value="PENTATRICOPEPTIDE REPEAT-CONTAINING PROTEIN"/>
    <property type="match status" value="1"/>
</dbReference>
<keyword evidence="4" id="KW-1185">Reference proteome</keyword>
<dbReference type="Gene3D" id="1.25.40.10">
    <property type="entry name" value="Tetratricopeptide repeat domain"/>
    <property type="match status" value="3"/>
</dbReference>
<dbReference type="EMBL" id="SDAM02000323">
    <property type="protein sequence ID" value="KAH6824635.1"/>
    <property type="molecule type" value="Genomic_DNA"/>
</dbReference>
<reference evidence="3 4" key="1">
    <citation type="journal article" date="2021" name="Nat. Commun.">
        <title>Incipient diploidization of the medicinal plant Perilla within 10,000 years.</title>
        <authorList>
            <person name="Zhang Y."/>
            <person name="Shen Q."/>
            <person name="Leng L."/>
            <person name="Zhang D."/>
            <person name="Chen S."/>
            <person name="Shi Y."/>
            <person name="Ning Z."/>
            <person name="Chen S."/>
        </authorList>
    </citation>
    <scope>NUCLEOTIDE SEQUENCE [LARGE SCALE GENOMIC DNA]</scope>
    <source>
        <strain evidence="4">cv. PC099</strain>
    </source>
</reference>